<gene>
    <name evidence="1" type="ORF">J2X05_004057</name>
</gene>
<name>A0ABU1V3J2_9GAMM</name>
<dbReference type="Proteomes" id="UP001253595">
    <property type="component" value="Unassembled WGS sequence"/>
</dbReference>
<proteinExistence type="predicted"/>
<keyword evidence="2" id="KW-1185">Reference proteome</keyword>
<accession>A0ABU1V3J2</accession>
<comment type="caution">
    <text evidence="1">The sequence shown here is derived from an EMBL/GenBank/DDBJ whole genome shotgun (WGS) entry which is preliminary data.</text>
</comment>
<evidence type="ECO:0000313" key="2">
    <source>
        <dbReference type="Proteomes" id="UP001253595"/>
    </source>
</evidence>
<sequence>MVLSVAEAALVEDEFLLDGLSIRFSQRGCGLACDTSTENECAQDCERIQEEL</sequence>
<dbReference type="EMBL" id="JAVDVX010000009">
    <property type="protein sequence ID" value="MDR7092019.1"/>
    <property type="molecule type" value="Genomic_DNA"/>
</dbReference>
<reference evidence="1 2" key="1">
    <citation type="submission" date="2023-07" db="EMBL/GenBank/DDBJ databases">
        <title>Sorghum-associated microbial communities from plants grown in Nebraska, USA.</title>
        <authorList>
            <person name="Schachtman D."/>
        </authorList>
    </citation>
    <scope>NUCLEOTIDE SEQUENCE [LARGE SCALE GENOMIC DNA]</scope>
    <source>
        <strain evidence="1 2">BE190</strain>
    </source>
</reference>
<protein>
    <submittedName>
        <fullName evidence="1">Uncharacterized protein</fullName>
    </submittedName>
</protein>
<evidence type="ECO:0000313" key="1">
    <source>
        <dbReference type="EMBL" id="MDR7092019.1"/>
    </source>
</evidence>
<organism evidence="1 2">
    <name type="scientific">Cellvibrio fibrivorans</name>
    <dbReference type="NCBI Taxonomy" id="126350"/>
    <lineage>
        <taxon>Bacteria</taxon>
        <taxon>Pseudomonadati</taxon>
        <taxon>Pseudomonadota</taxon>
        <taxon>Gammaproteobacteria</taxon>
        <taxon>Cellvibrionales</taxon>
        <taxon>Cellvibrionaceae</taxon>
        <taxon>Cellvibrio</taxon>
    </lineage>
</organism>